<dbReference type="GeneID" id="23617185"/>
<reference evidence="2 3" key="1">
    <citation type="journal article" date="2014" name="BMC Genomics">
        <title>Oil accumulation mechanisms of the oleaginous microalga Chlorella protothecoides revealed through its genome, transcriptomes, and proteomes.</title>
        <authorList>
            <person name="Gao C."/>
            <person name="Wang Y."/>
            <person name="Shen Y."/>
            <person name="Yan D."/>
            <person name="He X."/>
            <person name="Dai J."/>
            <person name="Wu Q."/>
        </authorList>
    </citation>
    <scope>NUCLEOTIDE SEQUENCE [LARGE SCALE GENOMIC DNA]</scope>
    <source>
        <strain evidence="2 3">0710</strain>
    </source>
</reference>
<gene>
    <name evidence="2" type="ORF">F751_5794</name>
</gene>
<evidence type="ECO:0000313" key="3">
    <source>
        <dbReference type="Proteomes" id="UP000028924"/>
    </source>
</evidence>
<sequence length="54" mass="5910">MYTLAPEFRALITILRSVGPVISTRRSRKSAGRGPTRQSPSRTYEGVMIGGGSW</sequence>
<keyword evidence="3" id="KW-1185">Reference proteome</keyword>
<accession>A0A087SUF2</accession>
<organism evidence="2 3">
    <name type="scientific">Auxenochlorella protothecoides</name>
    <name type="common">Green microalga</name>
    <name type="synonym">Chlorella protothecoides</name>
    <dbReference type="NCBI Taxonomy" id="3075"/>
    <lineage>
        <taxon>Eukaryota</taxon>
        <taxon>Viridiplantae</taxon>
        <taxon>Chlorophyta</taxon>
        <taxon>core chlorophytes</taxon>
        <taxon>Trebouxiophyceae</taxon>
        <taxon>Chlorellales</taxon>
        <taxon>Chlorellaceae</taxon>
        <taxon>Auxenochlorella</taxon>
    </lineage>
</organism>
<dbReference type="KEGG" id="apro:F751_5794"/>
<proteinExistence type="predicted"/>
<dbReference type="EMBL" id="KL662190">
    <property type="protein sequence ID" value="KFM29356.1"/>
    <property type="molecule type" value="Genomic_DNA"/>
</dbReference>
<dbReference type="AlphaFoldDB" id="A0A087SUF2"/>
<dbReference type="RefSeq" id="XP_011402409.1">
    <property type="nucleotide sequence ID" value="XM_011404107.1"/>
</dbReference>
<name>A0A087SUF2_AUXPR</name>
<dbReference type="Proteomes" id="UP000028924">
    <property type="component" value="Unassembled WGS sequence"/>
</dbReference>
<protein>
    <submittedName>
        <fullName evidence="2">Uncharacterized protein</fullName>
    </submittedName>
</protein>
<dbReference type="AntiFam" id="ANF00245">
    <property type="entry name" value="Shadow ORF (opposite aceB)"/>
</dbReference>
<evidence type="ECO:0000256" key="1">
    <source>
        <dbReference type="SAM" id="MobiDB-lite"/>
    </source>
</evidence>
<feature type="region of interest" description="Disordered" evidence="1">
    <location>
        <begin position="23"/>
        <end position="54"/>
    </location>
</feature>
<evidence type="ECO:0000313" key="2">
    <source>
        <dbReference type="EMBL" id="KFM29356.1"/>
    </source>
</evidence>